<dbReference type="Gene3D" id="1.25.40.20">
    <property type="entry name" value="Ankyrin repeat-containing domain"/>
    <property type="match status" value="2"/>
</dbReference>
<dbReference type="PANTHER" id="PTHR24198:SF165">
    <property type="entry name" value="ANKYRIN REPEAT-CONTAINING PROTEIN-RELATED"/>
    <property type="match status" value="1"/>
</dbReference>
<evidence type="ECO:0000313" key="4">
    <source>
        <dbReference type="Proteomes" id="UP001210925"/>
    </source>
</evidence>
<evidence type="ECO:0000256" key="2">
    <source>
        <dbReference type="ARBA" id="ARBA00023043"/>
    </source>
</evidence>
<dbReference type="PANTHER" id="PTHR24198">
    <property type="entry name" value="ANKYRIN REPEAT AND PROTEIN KINASE DOMAIN-CONTAINING PROTEIN"/>
    <property type="match status" value="1"/>
</dbReference>
<dbReference type="InterPro" id="IPR002110">
    <property type="entry name" value="Ankyrin_rpt"/>
</dbReference>
<keyword evidence="4" id="KW-1185">Reference proteome</keyword>
<evidence type="ECO:0000313" key="3">
    <source>
        <dbReference type="EMBL" id="KAJ3255170.1"/>
    </source>
</evidence>
<dbReference type="SUPFAM" id="SSF48403">
    <property type="entry name" value="Ankyrin repeat"/>
    <property type="match status" value="1"/>
</dbReference>
<evidence type="ECO:0008006" key="5">
    <source>
        <dbReference type="Google" id="ProtNLM"/>
    </source>
</evidence>
<evidence type="ECO:0000256" key="1">
    <source>
        <dbReference type="ARBA" id="ARBA00022737"/>
    </source>
</evidence>
<comment type="caution">
    <text evidence="3">The sequence shown here is derived from an EMBL/GenBank/DDBJ whole genome shotgun (WGS) entry which is preliminary data.</text>
</comment>
<dbReference type="Proteomes" id="UP001210925">
    <property type="component" value="Unassembled WGS sequence"/>
</dbReference>
<protein>
    <recommendedName>
        <fullName evidence="5">Ankyrin repeat protein</fullName>
    </recommendedName>
</protein>
<dbReference type="InterPro" id="IPR036770">
    <property type="entry name" value="Ankyrin_rpt-contain_sf"/>
</dbReference>
<dbReference type="SMART" id="SM00248">
    <property type="entry name" value="ANK"/>
    <property type="match status" value="5"/>
</dbReference>
<keyword evidence="2" id="KW-0040">ANK repeat</keyword>
<keyword evidence="1" id="KW-0677">Repeat</keyword>
<dbReference type="SUPFAM" id="SSF140860">
    <property type="entry name" value="Pseudo ankyrin repeat-like"/>
    <property type="match status" value="1"/>
</dbReference>
<name>A0AAD5Y210_9FUNG</name>
<sequence length="617" mass="71491">MLEKLNVELELIARHLAISDYFKLYFALHSCLPKIPEQSFHSYKESVTLLNNSQKFKHSGKEYPIRLSSDYYHLEAFDFAIEVSDLNTFRKVLVSGSLAQKELETTIQRFVDEEIDKPRIGWEIVNRLHNHHHALLNDFYSSILYFQSVTHGMVDIFLELMNHPHCDIVHSQNDVFLEACKYGREQIVRILRNHPQVNINYRDESRELSGFAYAAYDGHLETVKYLLEQPITLAPGDLTYITCSSQKGTVVNKLVGILINDNRANWSEFENGPITSLCTKGHTKALKKVLNLGQIDPNSDFVHAANCAVQHRNYGCLDLLFSKTNVNPYPDIVNFTLDSDDLEGFKYLMEDPRALVTKNTIFWMVNSKAPNILEYVMENHLADLSNSEIRNSLALHFVKNNQKNYLERLLKIGKIEITPKLEAIFFNSMRTGNAEGLLTLLQEVKIVTGPVWERCSLKAAKKDQWKVVEKLLDSAEFTPSYRKNELLRLACEKNRFPVVKKIIQHPKFKYGDEDLPFMALMRNNNAKIMRFMMANLPFDPAQKRNLLFRNACKYSKKYFIRYLLTVDRIDPTDLNHQAAINILKRNDDELNELLKLKQFKLDQKSLEYCTNIALNKP</sequence>
<organism evidence="3 4">
    <name type="scientific">Boothiomyces macroporosus</name>
    <dbReference type="NCBI Taxonomy" id="261099"/>
    <lineage>
        <taxon>Eukaryota</taxon>
        <taxon>Fungi</taxon>
        <taxon>Fungi incertae sedis</taxon>
        <taxon>Chytridiomycota</taxon>
        <taxon>Chytridiomycota incertae sedis</taxon>
        <taxon>Chytridiomycetes</taxon>
        <taxon>Rhizophydiales</taxon>
        <taxon>Terramycetaceae</taxon>
        <taxon>Boothiomyces</taxon>
    </lineage>
</organism>
<accession>A0AAD5Y210</accession>
<proteinExistence type="predicted"/>
<dbReference type="EMBL" id="JADGKB010000070">
    <property type="protein sequence ID" value="KAJ3255170.1"/>
    <property type="molecule type" value="Genomic_DNA"/>
</dbReference>
<dbReference type="AlphaFoldDB" id="A0AAD5Y210"/>
<reference evidence="3" key="1">
    <citation type="submission" date="2020-05" db="EMBL/GenBank/DDBJ databases">
        <title>Phylogenomic resolution of chytrid fungi.</title>
        <authorList>
            <person name="Stajich J.E."/>
            <person name="Amses K."/>
            <person name="Simmons R."/>
            <person name="Seto K."/>
            <person name="Myers J."/>
            <person name="Bonds A."/>
            <person name="Quandt C.A."/>
            <person name="Barry K."/>
            <person name="Liu P."/>
            <person name="Grigoriev I."/>
            <person name="Longcore J.E."/>
            <person name="James T.Y."/>
        </authorList>
    </citation>
    <scope>NUCLEOTIDE SEQUENCE</scope>
    <source>
        <strain evidence="3">PLAUS21</strain>
    </source>
</reference>
<gene>
    <name evidence="3" type="ORF">HK103_006539</name>
</gene>